<protein>
    <submittedName>
        <fullName evidence="1">Uncharacterized protein</fullName>
    </submittedName>
</protein>
<proteinExistence type="predicted"/>
<evidence type="ECO:0000313" key="1">
    <source>
        <dbReference type="EMBL" id="KOM37591.1"/>
    </source>
</evidence>
<dbReference type="Gramene" id="KOM37591">
    <property type="protein sequence ID" value="KOM37591"/>
    <property type="gene ID" value="LR48_Vigan03g097300"/>
</dbReference>
<dbReference type="EMBL" id="CM003373">
    <property type="protein sequence ID" value="KOM37591.1"/>
    <property type="molecule type" value="Genomic_DNA"/>
</dbReference>
<evidence type="ECO:0000313" key="2">
    <source>
        <dbReference type="Proteomes" id="UP000053144"/>
    </source>
</evidence>
<gene>
    <name evidence="1" type="ORF">LR48_Vigan03g097300</name>
</gene>
<name>A0A0L9U491_PHAAN</name>
<accession>A0A0L9U491</accession>
<dbReference type="Proteomes" id="UP000053144">
    <property type="component" value="Chromosome 3"/>
</dbReference>
<dbReference type="AlphaFoldDB" id="A0A0L9U491"/>
<organism evidence="1 2">
    <name type="scientific">Phaseolus angularis</name>
    <name type="common">Azuki bean</name>
    <name type="synonym">Vigna angularis</name>
    <dbReference type="NCBI Taxonomy" id="3914"/>
    <lineage>
        <taxon>Eukaryota</taxon>
        <taxon>Viridiplantae</taxon>
        <taxon>Streptophyta</taxon>
        <taxon>Embryophyta</taxon>
        <taxon>Tracheophyta</taxon>
        <taxon>Spermatophyta</taxon>
        <taxon>Magnoliopsida</taxon>
        <taxon>eudicotyledons</taxon>
        <taxon>Gunneridae</taxon>
        <taxon>Pentapetalae</taxon>
        <taxon>rosids</taxon>
        <taxon>fabids</taxon>
        <taxon>Fabales</taxon>
        <taxon>Fabaceae</taxon>
        <taxon>Papilionoideae</taxon>
        <taxon>50 kb inversion clade</taxon>
        <taxon>NPAAA clade</taxon>
        <taxon>indigoferoid/millettioid clade</taxon>
        <taxon>Phaseoleae</taxon>
        <taxon>Vigna</taxon>
    </lineage>
</organism>
<reference evidence="2" key="1">
    <citation type="journal article" date="2015" name="Proc. Natl. Acad. Sci. U.S.A.">
        <title>Genome sequencing of adzuki bean (Vigna angularis) provides insight into high starch and low fat accumulation and domestication.</title>
        <authorList>
            <person name="Yang K."/>
            <person name="Tian Z."/>
            <person name="Chen C."/>
            <person name="Luo L."/>
            <person name="Zhao B."/>
            <person name="Wang Z."/>
            <person name="Yu L."/>
            <person name="Li Y."/>
            <person name="Sun Y."/>
            <person name="Li W."/>
            <person name="Chen Y."/>
            <person name="Li Y."/>
            <person name="Zhang Y."/>
            <person name="Ai D."/>
            <person name="Zhao J."/>
            <person name="Shang C."/>
            <person name="Ma Y."/>
            <person name="Wu B."/>
            <person name="Wang M."/>
            <person name="Gao L."/>
            <person name="Sun D."/>
            <person name="Zhang P."/>
            <person name="Guo F."/>
            <person name="Wang W."/>
            <person name="Li Y."/>
            <person name="Wang J."/>
            <person name="Varshney R.K."/>
            <person name="Wang J."/>
            <person name="Ling H.Q."/>
            <person name="Wan P."/>
        </authorList>
    </citation>
    <scope>NUCLEOTIDE SEQUENCE</scope>
    <source>
        <strain evidence="2">cv. Jingnong 6</strain>
    </source>
</reference>
<sequence>MVMSRRQGCPWYCGVVDCCRFLDQIDERSEKGKRRNQKRHKQCMKETCRKDRSGAFSPSAVPPLRGVFPLSATFQITSEPLRGNFAVEGKNRCALLPLRGVSPSAVLSWAWA</sequence>